<dbReference type="EMBL" id="CYYC01000043">
    <property type="protein sequence ID" value="CUN17338.1"/>
    <property type="molecule type" value="Genomic_DNA"/>
</dbReference>
<dbReference type="GO" id="GO:0005829">
    <property type="term" value="C:cytosol"/>
    <property type="evidence" value="ECO:0007669"/>
    <property type="project" value="TreeGrafter"/>
</dbReference>
<dbReference type="SUPFAM" id="SSF56112">
    <property type="entry name" value="Protein kinase-like (PK-like)"/>
    <property type="match status" value="1"/>
</dbReference>
<keyword evidence="1 6" id="KW-0808">Transferase</keyword>
<dbReference type="InterPro" id="IPR000719">
    <property type="entry name" value="Prot_kinase_dom"/>
</dbReference>
<keyword evidence="3 6" id="KW-0418">Kinase</keyword>
<evidence type="ECO:0000256" key="2">
    <source>
        <dbReference type="ARBA" id="ARBA00022741"/>
    </source>
</evidence>
<dbReference type="PANTHER" id="PTHR24348:SF22">
    <property type="entry name" value="NON-SPECIFIC SERINE_THREONINE PROTEIN KINASE"/>
    <property type="match status" value="1"/>
</dbReference>
<keyword evidence="4" id="KW-0067">ATP-binding</keyword>
<dbReference type="OrthoDB" id="9788659at2"/>
<dbReference type="Pfam" id="PF00069">
    <property type="entry name" value="Pkinase"/>
    <property type="match status" value="1"/>
</dbReference>
<evidence type="ECO:0000256" key="4">
    <source>
        <dbReference type="ARBA" id="ARBA00022840"/>
    </source>
</evidence>
<dbReference type="PANTHER" id="PTHR24348">
    <property type="entry name" value="SERINE/THREONINE-PROTEIN KINASE UNC-51-RELATED"/>
    <property type="match status" value="1"/>
</dbReference>
<dbReference type="SMART" id="SM00220">
    <property type="entry name" value="S_TKc"/>
    <property type="match status" value="1"/>
</dbReference>
<evidence type="ECO:0000256" key="1">
    <source>
        <dbReference type="ARBA" id="ARBA00022679"/>
    </source>
</evidence>
<dbReference type="GO" id="GO:0000407">
    <property type="term" value="C:phagophore assembly site"/>
    <property type="evidence" value="ECO:0007669"/>
    <property type="project" value="TreeGrafter"/>
</dbReference>
<keyword evidence="2" id="KW-0547">Nucleotide-binding</keyword>
<reference evidence="6 7" key="1">
    <citation type="submission" date="2015-09" db="EMBL/GenBank/DDBJ databases">
        <authorList>
            <consortium name="Pathogen Informatics"/>
        </authorList>
    </citation>
    <scope>NUCLEOTIDE SEQUENCE [LARGE SCALE GENOMIC DNA]</scope>
    <source>
        <strain evidence="6 7">2789STDY5834966</strain>
    </source>
</reference>
<evidence type="ECO:0000313" key="6">
    <source>
        <dbReference type="EMBL" id="CUN17338.1"/>
    </source>
</evidence>
<dbReference type="GO" id="GO:0004674">
    <property type="term" value="F:protein serine/threonine kinase activity"/>
    <property type="evidence" value="ECO:0007669"/>
    <property type="project" value="UniProtKB-EC"/>
</dbReference>
<name>A0A173UUP5_9FIRM</name>
<dbReference type="InterPro" id="IPR011009">
    <property type="entry name" value="Kinase-like_dom_sf"/>
</dbReference>
<proteinExistence type="predicted"/>
<dbReference type="PROSITE" id="PS50011">
    <property type="entry name" value="PROTEIN_KINASE_DOM"/>
    <property type="match status" value="1"/>
</dbReference>
<dbReference type="EC" id="2.7.11.1" evidence="6"/>
<evidence type="ECO:0000313" key="7">
    <source>
        <dbReference type="Proteomes" id="UP000095390"/>
    </source>
</evidence>
<sequence>MNCYFEEGEVFTWIRDRERSGENMVVSLKMLKECHRTGSKQAMIAEDIRTGKKYFVKVLFCNDLEQVYVEKESKVQLYSPYIIRIYGGMLDEKNKRFITLVEYIEESDLSELMRGRGIAGDTWNEKMKVRNRIAMKFLLGIDHYMSMYRQDPIVHRDLKPENVLASPDGSVVKIIDFDWVHLHASNVTVMLRREQKGTPGYADPRYWNSYICRPEMDIYSAGLVLYFIYTGKHHFYGNDEIKNYMIGDDYAYQLKEMPGIDDRLSRIIAKMIAREEERYGSIKEVIQDMKEYLMSVRKLPELPELLEQPQEQKTIRFSYRIGDVKYSPYMKNYRFIPIEFGTKQERSQNGRMSGHILSFYRMDDKVKALILHEDCHIIRKQKEEEVCEGDIFAYAGTNIEILQIKR</sequence>
<dbReference type="AlphaFoldDB" id="A0A173UUP5"/>
<dbReference type="RefSeq" id="WP_022169372.1">
    <property type="nucleotide sequence ID" value="NZ_CAUDVV010000061.1"/>
</dbReference>
<feature type="domain" description="Protein kinase" evidence="5">
    <location>
        <begin position="28"/>
        <end position="293"/>
    </location>
</feature>
<organism evidence="6 7">
    <name type="scientific">Anaerobutyricum hallii</name>
    <dbReference type="NCBI Taxonomy" id="39488"/>
    <lineage>
        <taxon>Bacteria</taxon>
        <taxon>Bacillati</taxon>
        <taxon>Bacillota</taxon>
        <taxon>Clostridia</taxon>
        <taxon>Lachnospirales</taxon>
        <taxon>Lachnospiraceae</taxon>
        <taxon>Anaerobutyricum</taxon>
    </lineage>
</organism>
<dbReference type="GO" id="GO:0005524">
    <property type="term" value="F:ATP binding"/>
    <property type="evidence" value="ECO:0007669"/>
    <property type="project" value="UniProtKB-KW"/>
</dbReference>
<dbReference type="Proteomes" id="UP000095390">
    <property type="component" value="Unassembled WGS sequence"/>
</dbReference>
<accession>A0A173UUP5</accession>
<evidence type="ECO:0000256" key="3">
    <source>
        <dbReference type="ARBA" id="ARBA00022777"/>
    </source>
</evidence>
<dbReference type="Gene3D" id="1.10.510.10">
    <property type="entry name" value="Transferase(Phosphotransferase) domain 1"/>
    <property type="match status" value="1"/>
</dbReference>
<dbReference type="GO" id="GO:0016020">
    <property type="term" value="C:membrane"/>
    <property type="evidence" value="ECO:0007669"/>
    <property type="project" value="TreeGrafter"/>
</dbReference>
<dbReference type="GO" id="GO:0005776">
    <property type="term" value="C:autophagosome"/>
    <property type="evidence" value="ECO:0007669"/>
    <property type="project" value="TreeGrafter"/>
</dbReference>
<gene>
    <name evidence="6" type="primary">prkC_3</name>
    <name evidence="6" type="ORF">ERS852578_02659</name>
</gene>
<evidence type="ECO:0000259" key="5">
    <source>
        <dbReference type="PROSITE" id="PS50011"/>
    </source>
</evidence>
<dbReference type="InterPro" id="IPR045269">
    <property type="entry name" value="Atg1-like"/>
</dbReference>
<protein>
    <submittedName>
        <fullName evidence="6">Serine/threonine-protein kinase PrkC</fullName>
        <ecNumber evidence="6">2.7.11.1</ecNumber>
    </submittedName>
</protein>